<dbReference type="AlphaFoldDB" id="A0A8I2YE85"/>
<sequence>MSARNPTPSLRPNNFTAFVPVNMASSVARLSRSKIHGTVPEKIALGTRSNGEVVIGAGNYCSFAVDENDDVWGWGLNSMGQTGLEVSDEIQSPK</sequence>
<organism evidence="3 4">
    <name type="scientific">Boletus reticuloceps</name>
    <dbReference type="NCBI Taxonomy" id="495285"/>
    <lineage>
        <taxon>Eukaryota</taxon>
        <taxon>Fungi</taxon>
        <taxon>Dikarya</taxon>
        <taxon>Basidiomycota</taxon>
        <taxon>Agaricomycotina</taxon>
        <taxon>Agaricomycetes</taxon>
        <taxon>Agaricomycetidae</taxon>
        <taxon>Boletales</taxon>
        <taxon>Boletineae</taxon>
        <taxon>Boletaceae</taxon>
        <taxon>Boletoideae</taxon>
        <taxon>Boletus</taxon>
    </lineage>
</organism>
<dbReference type="Proteomes" id="UP000683000">
    <property type="component" value="Unassembled WGS sequence"/>
</dbReference>
<dbReference type="Gene3D" id="2.130.10.30">
    <property type="entry name" value="Regulator of chromosome condensation 1/beta-lactamase-inhibitor protein II"/>
    <property type="match status" value="1"/>
</dbReference>
<evidence type="ECO:0000313" key="4">
    <source>
        <dbReference type="Proteomes" id="UP000683000"/>
    </source>
</evidence>
<reference evidence="3" key="1">
    <citation type="submission" date="2021-03" db="EMBL/GenBank/DDBJ databases">
        <title>Evolutionary innovations through gain and loss of genes in the ectomycorrhizal Boletales.</title>
        <authorList>
            <person name="Wu G."/>
            <person name="Miyauchi S."/>
            <person name="Morin E."/>
            <person name="Yang Z.-L."/>
            <person name="Xu J."/>
            <person name="Martin F.M."/>
        </authorList>
    </citation>
    <scope>NUCLEOTIDE SEQUENCE</scope>
    <source>
        <strain evidence="3">BR01</strain>
    </source>
</reference>
<dbReference type="PROSITE" id="PS50012">
    <property type="entry name" value="RCC1_3"/>
    <property type="match status" value="1"/>
</dbReference>
<protein>
    <submittedName>
        <fullName evidence="3">Uncharacterized protein</fullName>
    </submittedName>
</protein>
<evidence type="ECO:0000313" key="3">
    <source>
        <dbReference type="EMBL" id="KAG6370232.1"/>
    </source>
</evidence>
<dbReference type="InterPro" id="IPR000408">
    <property type="entry name" value="Reg_chr_condens"/>
</dbReference>
<evidence type="ECO:0000313" key="2">
    <source>
        <dbReference type="EMBL" id="KAG6370143.1"/>
    </source>
</evidence>
<gene>
    <name evidence="2" type="ORF">JVT61DRAFT_12290</name>
    <name evidence="3" type="ORF">JVT61DRAFT_12387</name>
</gene>
<dbReference type="InterPro" id="IPR009091">
    <property type="entry name" value="RCC1/BLIP-II"/>
</dbReference>
<proteinExistence type="predicted"/>
<evidence type="ECO:0000256" key="1">
    <source>
        <dbReference type="PROSITE-ProRule" id="PRU00235"/>
    </source>
</evidence>
<dbReference type="EMBL" id="JAGFBS010000055">
    <property type="protein sequence ID" value="KAG6370143.1"/>
    <property type="molecule type" value="Genomic_DNA"/>
</dbReference>
<dbReference type="SUPFAM" id="SSF50985">
    <property type="entry name" value="RCC1/BLIP-II"/>
    <property type="match status" value="1"/>
</dbReference>
<name>A0A8I2YE85_9AGAM</name>
<keyword evidence="4" id="KW-1185">Reference proteome</keyword>
<dbReference type="OrthoDB" id="61110at2759"/>
<accession>A0A8I2YE85</accession>
<dbReference type="Pfam" id="PF13540">
    <property type="entry name" value="RCC1_2"/>
    <property type="match status" value="1"/>
</dbReference>
<dbReference type="EMBL" id="JAGFBS010000055">
    <property type="protein sequence ID" value="KAG6370232.1"/>
    <property type="molecule type" value="Genomic_DNA"/>
</dbReference>
<feature type="repeat" description="RCC1" evidence="1">
    <location>
        <begin position="69"/>
        <end position="94"/>
    </location>
</feature>
<comment type="caution">
    <text evidence="3">The sequence shown here is derived from an EMBL/GenBank/DDBJ whole genome shotgun (WGS) entry which is preliminary data.</text>
</comment>